<name>A0A366H606_9BACT</name>
<dbReference type="InterPro" id="IPR006311">
    <property type="entry name" value="TAT_signal"/>
</dbReference>
<organism evidence="1 2">
    <name type="scientific">Roseimicrobium gellanilyticum</name>
    <dbReference type="NCBI Taxonomy" id="748857"/>
    <lineage>
        <taxon>Bacteria</taxon>
        <taxon>Pseudomonadati</taxon>
        <taxon>Verrucomicrobiota</taxon>
        <taxon>Verrucomicrobiia</taxon>
        <taxon>Verrucomicrobiales</taxon>
        <taxon>Verrucomicrobiaceae</taxon>
        <taxon>Roseimicrobium</taxon>
    </lineage>
</organism>
<dbReference type="AlphaFoldDB" id="A0A366H606"/>
<reference evidence="1 2" key="1">
    <citation type="submission" date="2018-06" db="EMBL/GenBank/DDBJ databases">
        <title>Genomic Encyclopedia of Type Strains, Phase IV (KMG-IV): sequencing the most valuable type-strain genomes for metagenomic binning, comparative biology and taxonomic classification.</title>
        <authorList>
            <person name="Goeker M."/>
        </authorList>
    </citation>
    <scope>NUCLEOTIDE SEQUENCE [LARGE SCALE GENOMIC DNA]</scope>
    <source>
        <strain evidence="1 2">DSM 25532</strain>
    </source>
</reference>
<accession>A0A366H606</accession>
<dbReference type="PROSITE" id="PS51318">
    <property type="entry name" value="TAT"/>
    <property type="match status" value="1"/>
</dbReference>
<keyword evidence="2" id="KW-1185">Reference proteome</keyword>
<gene>
    <name evidence="1" type="ORF">DES53_11692</name>
</gene>
<evidence type="ECO:0000313" key="2">
    <source>
        <dbReference type="Proteomes" id="UP000253426"/>
    </source>
</evidence>
<dbReference type="RefSeq" id="WP_113961881.1">
    <property type="nucleotide sequence ID" value="NZ_QNRR01000016.1"/>
</dbReference>
<dbReference type="Proteomes" id="UP000253426">
    <property type="component" value="Unassembled WGS sequence"/>
</dbReference>
<sequence>MMPLPRRSFLKSTAGIGALTALGELGWLSGLPSVSAQEAAMPPHLVQFHPDIEPLVRLLEDTPRERVLEEVASRVRRGLSYREVLAALMLAGVRSVQPRPVGFKFHAVLVVNSAHLASLASPDSDRWLPIFWAIDQFKSSQAANVKEGNWHMESIEESKVPASHQAKKAFIEAMDNWDEAAADAAIVGLARTAGMDELFEIFVHYGARDFRDIGHKAIYVANSFRTLEAIGWQHAEPVLRSLAYALLDRSGTRENPAKADLMPDRAFRENLPRMQQVREGWIDGKPNADASKELLLASRSASSSDAGALVLTLLNKGVAPQSLFDALYTGAGELLMQAPGILSLHAMTFTNAIHYAWKRVRNDETRRLLLLQNAAFLPLYRGEREDKGIHIDELEPLIPNTKGDEAVAEIFADIGTDRLMAARKMLGYLKDHPSPKPFADAARRIIFMKGTNSHDYKFSAAVLEDYEHLAPPWRDRMLASSVFYLRGSSDKDNGLVQRTRAALG</sequence>
<proteinExistence type="predicted"/>
<evidence type="ECO:0000313" key="1">
    <source>
        <dbReference type="EMBL" id="RBP36653.1"/>
    </source>
</evidence>
<comment type="caution">
    <text evidence="1">The sequence shown here is derived from an EMBL/GenBank/DDBJ whole genome shotgun (WGS) entry which is preliminary data.</text>
</comment>
<dbReference type="OrthoDB" id="176343at2"/>
<protein>
    <submittedName>
        <fullName evidence="1">Uncharacterized protein</fullName>
    </submittedName>
</protein>
<dbReference type="EMBL" id="QNRR01000016">
    <property type="protein sequence ID" value="RBP36653.1"/>
    <property type="molecule type" value="Genomic_DNA"/>
</dbReference>